<dbReference type="SUPFAM" id="SSF51735">
    <property type="entry name" value="NAD(P)-binding Rossmann-fold domains"/>
    <property type="match status" value="1"/>
</dbReference>
<comment type="caution">
    <text evidence="4">The sequence shown here is derived from an EMBL/GenBank/DDBJ whole genome shotgun (WGS) entry which is preliminary data.</text>
</comment>
<organism evidence="4 5">
    <name type="scientific">Tropicimonas omnivorans</name>
    <dbReference type="NCBI Taxonomy" id="3075590"/>
    <lineage>
        <taxon>Bacteria</taxon>
        <taxon>Pseudomonadati</taxon>
        <taxon>Pseudomonadota</taxon>
        <taxon>Alphaproteobacteria</taxon>
        <taxon>Rhodobacterales</taxon>
        <taxon>Roseobacteraceae</taxon>
        <taxon>Tropicimonas</taxon>
    </lineage>
</organism>
<dbReference type="RefSeq" id="WP_311689994.1">
    <property type="nucleotide sequence ID" value="NZ_JAVRHL010000002.1"/>
</dbReference>
<reference evidence="4 5" key="1">
    <citation type="submission" date="2023-09" db="EMBL/GenBank/DDBJ databases">
        <authorList>
            <person name="Rey-Velasco X."/>
        </authorList>
    </citation>
    <scope>NUCLEOTIDE SEQUENCE [LARGE SCALE GENOMIC DNA]</scope>
    <source>
        <strain evidence="4 5">F158</strain>
    </source>
</reference>
<dbReference type="PANTHER" id="PTHR10366">
    <property type="entry name" value="NAD DEPENDENT EPIMERASE/DEHYDRATASE"/>
    <property type="match status" value="1"/>
</dbReference>
<name>A0ABU3DES0_9RHOB</name>
<comment type="similarity">
    <text evidence="2">Belongs to the NAD(P)-dependent epimerase/dehydratase family. Dihydroflavonol-4-reductase subfamily.</text>
</comment>
<dbReference type="Gene3D" id="3.40.50.720">
    <property type="entry name" value="NAD(P)-binding Rossmann-like Domain"/>
    <property type="match status" value="1"/>
</dbReference>
<proteinExistence type="inferred from homology"/>
<gene>
    <name evidence="4" type="ORF">RM543_05955</name>
</gene>
<dbReference type="InterPro" id="IPR050425">
    <property type="entry name" value="NAD(P)_dehydrat-like"/>
</dbReference>
<dbReference type="Pfam" id="PF01370">
    <property type="entry name" value="Epimerase"/>
    <property type="match status" value="1"/>
</dbReference>
<dbReference type="PANTHER" id="PTHR10366:SF564">
    <property type="entry name" value="STEROL-4-ALPHA-CARBOXYLATE 3-DEHYDROGENASE, DECARBOXYLATING"/>
    <property type="match status" value="1"/>
</dbReference>
<evidence type="ECO:0000313" key="5">
    <source>
        <dbReference type="Proteomes" id="UP001265259"/>
    </source>
</evidence>
<evidence type="ECO:0000259" key="3">
    <source>
        <dbReference type="Pfam" id="PF01370"/>
    </source>
</evidence>
<protein>
    <submittedName>
        <fullName evidence="4">NAD-dependent epimerase/dehydratase family protein</fullName>
    </submittedName>
</protein>
<keyword evidence="1" id="KW-0560">Oxidoreductase</keyword>
<evidence type="ECO:0000256" key="2">
    <source>
        <dbReference type="ARBA" id="ARBA00023445"/>
    </source>
</evidence>
<dbReference type="Proteomes" id="UP001265259">
    <property type="component" value="Unassembled WGS sequence"/>
</dbReference>
<sequence>MPKTVLLTGITGFIAKHVAKELLMAGHTVRGSLRSPNRAEEVREALRPVLDDPDALDRLSFVELDLTRDDGWAAAMEGVDALIHTASPFPMSQPGDPEELIRPAVDGAMRALSAAHAAGVERVVMTSSSVAIMYCGKDSGSTLGEGDWTDPEHPTANAYAKSKTLAERAAWDFVGKTPGMKLTTVNPGLVAGIPLDDHYGTSLRLVERFLSGKDPMVPDVGMPVVDVEDVARLHVRALDYDSSIGHRLIASSRWLSLIDIAQHLASLFPERGIPKRRAPTFALRIMGIFDPTVRQIVPTVGYHYKVDTSAANAVLGREFVPAKAAIEKSARYLTERPA</sequence>
<dbReference type="InterPro" id="IPR036291">
    <property type="entry name" value="NAD(P)-bd_dom_sf"/>
</dbReference>
<feature type="domain" description="NAD-dependent epimerase/dehydratase" evidence="3">
    <location>
        <begin position="5"/>
        <end position="242"/>
    </location>
</feature>
<evidence type="ECO:0000313" key="4">
    <source>
        <dbReference type="EMBL" id="MDT0682220.1"/>
    </source>
</evidence>
<dbReference type="EMBL" id="JAVRHL010000002">
    <property type="protein sequence ID" value="MDT0682220.1"/>
    <property type="molecule type" value="Genomic_DNA"/>
</dbReference>
<accession>A0ABU3DES0</accession>
<keyword evidence="5" id="KW-1185">Reference proteome</keyword>
<dbReference type="InterPro" id="IPR001509">
    <property type="entry name" value="Epimerase_deHydtase"/>
</dbReference>
<evidence type="ECO:0000256" key="1">
    <source>
        <dbReference type="ARBA" id="ARBA00023002"/>
    </source>
</evidence>